<keyword evidence="1" id="KW-0812">Transmembrane</keyword>
<dbReference type="RefSeq" id="WP_132768202.1">
    <property type="nucleotide sequence ID" value="NZ_JAOQNK010000001.1"/>
</dbReference>
<comment type="caution">
    <text evidence="2">The sequence shown here is derived from an EMBL/GenBank/DDBJ whole genome shotgun (WGS) entry which is preliminary data.</text>
</comment>
<feature type="transmembrane region" description="Helical" evidence="1">
    <location>
        <begin position="41"/>
        <end position="64"/>
    </location>
</feature>
<feature type="transmembrane region" description="Helical" evidence="1">
    <location>
        <begin position="76"/>
        <end position="95"/>
    </location>
</feature>
<keyword evidence="3" id="KW-1185">Reference proteome</keyword>
<keyword evidence="1" id="KW-0472">Membrane</keyword>
<name>A0ABV0BX70_9SPHI</name>
<evidence type="ECO:0000313" key="2">
    <source>
        <dbReference type="EMBL" id="MEN5379400.1"/>
    </source>
</evidence>
<evidence type="ECO:0000313" key="3">
    <source>
        <dbReference type="Proteomes" id="UP001409291"/>
    </source>
</evidence>
<accession>A0ABV0BX70</accession>
<organism evidence="2 3">
    <name type="scientific">Sphingobacterium kitahiroshimense</name>
    <dbReference type="NCBI Taxonomy" id="470446"/>
    <lineage>
        <taxon>Bacteria</taxon>
        <taxon>Pseudomonadati</taxon>
        <taxon>Bacteroidota</taxon>
        <taxon>Sphingobacteriia</taxon>
        <taxon>Sphingobacteriales</taxon>
        <taxon>Sphingobacteriaceae</taxon>
        <taxon>Sphingobacterium</taxon>
    </lineage>
</organism>
<dbReference type="Proteomes" id="UP001409291">
    <property type="component" value="Unassembled WGS sequence"/>
</dbReference>
<gene>
    <name evidence="2" type="ORF">ABE541_19190</name>
</gene>
<reference evidence="2 3" key="1">
    <citation type="submission" date="2024-04" db="EMBL/GenBank/DDBJ databases">
        <title>WGS of bacteria from Torrens River.</title>
        <authorList>
            <person name="Wyrsch E.R."/>
            <person name="Drigo B."/>
        </authorList>
    </citation>
    <scope>NUCLEOTIDE SEQUENCE [LARGE SCALE GENOMIC DNA]</scope>
    <source>
        <strain evidence="2 3">TWI391</strain>
    </source>
</reference>
<sequence>MTKHVLIRIVALIILLFMAIPIGLSQLDPNRRCGTADSLAIIFYMGIFLLLWIIYLIVESVFLYRKNEIPKFRFNIIAALIIPLFILISFLFNLLD</sequence>
<dbReference type="EMBL" id="JBDJNQ010000010">
    <property type="protein sequence ID" value="MEN5379400.1"/>
    <property type="molecule type" value="Genomic_DNA"/>
</dbReference>
<protein>
    <submittedName>
        <fullName evidence="2">Uncharacterized protein</fullName>
    </submittedName>
</protein>
<keyword evidence="1" id="KW-1133">Transmembrane helix</keyword>
<proteinExistence type="predicted"/>
<evidence type="ECO:0000256" key="1">
    <source>
        <dbReference type="SAM" id="Phobius"/>
    </source>
</evidence>